<name>A0AAD4M932_9AGAM</name>
<gene>
    <name evidence="2" type="ORF">B0F90DRAFT_1666019</name>
</gene>
<dbReference type="AlphaFoldDB" id="A0AAD4M932"/>
<feature type="compositionally biased region" description="Low complexity" evidence="1">
    <location>
        <begin position="68"/>
        <end position="77"/>
    </location>
</feature>
<proteinExistence type="predicted"/>
<accession>A0AAD4M932</accession>
<evidence type="ECO:0000313" key="2">
    <source>
        <dbReference type="EMBL" id="KAI0305840.1"/>
    </source>
</evidence>
<feature type="region of interest" description="Disordered" evidence="1">
    <location>
        <begin position="64"/>
        <end position="96"/>
    </location>
</feature>
<feature type="region of interest" description="Disordered" evidence="1">
    <location>
        <begin position="111"/>
        <end position="140"/>
    </location>
</feature>
<dbReference type="Proteomes" id="UP001203297">
    <property type="component" value="Unassembled WGS sequence"/>
</dbReference>
<organism evidence="2 3">
    <name type="scientific">Multifurca ochricompacta</name>
    <dbReference type="NCBI Taxonomy" id="376703"/>
    <lineage>
        <taxon>Eukaryota</taxon>
        <taxon>Fungi</taxon>
        <taxon>Dikarya</taxon>
        <taxon>Basidiomycota</taxon>
        <taxon>Agaricomycotina</taxon>
        <taxon>Agaricomycetes</taxon>
        <taxon>Russulales</taxon>
        <taxon>Russulaceae</taxon>
        <taxon>Multifurca</taxon>
    </lineage>
</organism>
<sequence>MGRTFSPAVTIAPIVVDPTESHTEIGSHFPRWSYENSWDPDSDAFFKDAVYEAFVPILPLEPITPVDSSSTSSPSSSGRGTPAELPPVLGQVTSSDQDVTRWLEATSPSGNSIAFDALPPLSPPRRHSSSELRRSASQSYGMSPAAFERLHTRQINRLPLSHPRTAITAATLQHPLLVRPVTPPLPTPPASSASIPVMTPNTDTLQPSPPPSVSPRIYNWTIASRPTPESPTVSSRIRVTPARWPVY</sequence>
<protein>
    <submittedName>
        <fullName evidence="2">Uncharacterized protein</fullName>
    </submittedName>
</protein>
<dbReference type="EMBL" id="WTXG01000004">
    <property type="protein sequence ID" value="KAI0305840.1"/>
    <property type="molecule type" value="Genomic_DNA"/>
</dbReference>
<evidence type="ECO:0000313" key="3">
    <source>
        <dbReference type="Proteomes" id="UP001203297"/>
    </source>
</evidence>
<keyword evidence="3" id="KW-1185">Reference proteome</keyword>
<comment type="caution">
    <text evidence="2">The sequence shown here is derived from an EMBL/GenBank/DDBJ whole genome shotgun (WGS) entry which is preliminary data.</text>
</comment>
<reference evidence="2" key="1">
    <citation type="journal article" date="2022" name="New Phytol.">
        <title>Evolutionary transition to the ectomycorrhizal habit in the genomes of a hyperdiverse lineage of mushroom-forming fungi.</title>
        <authorList>
            <person name="Looney B."/>
            <person name="Miyauchi S."/>
            <person name="Morin E."/>
            <person name="Drula E."/>
            <person name="Courty P.E."/>
            <person name="Kohler A."/>
            <person name="Kuo A."/>
            <person name="LaButti K."/>
            <person name="Pangilinan J."/>
            <person name="Lipzen A."/>
            <person name="Riley R."/>
            <person name="Andreopoulos W."/>
            <person name="He G."/>
            <person name="Johnson J."/>
            <person name="Nolan M."/>
            <person name="Tritt A."/>
            <person name="Barry K.W."/>
            <person name="Grigoriev I.V."/>
            <person name="Nagy L.G."/>
            <person name="Hibbett D."/>
            <person name="Henrissat B."/>
            <person name="Matheny P.B."/>
            <person name="Labbe J."/>
            <person name="Martin F.M."/>
        </authorList>
    </citation>
    <scope>NUCLEOTIDE SEQUENCE</scope>
    <source>
        <strain evidence="2">BPL690</strain>
    </source>
</reference>
<evidence type="ECO:0000256" key="1">
    <source>
        <dbReference type="SAM" id="MobiDB-lite"/>
    </source>
</evidence>